<dbReference type="PRINTS" id="PR01415">
    <property type="entry name" value="ANKYRIN"/>
</dbReference>
<feature type="compositionally biased region" description="Polar residues" evidence="4">
    <location>
        <begin position="1"/>
        <end position="18"/>
    </location>
</feature>
<name>A0AAD9P1U8_RIDPI</name>
<dbReference type="PANTHER" id="PTHR24198:SF165">
    <property type="entry name" value="ANKYRIN REPEAT-CONTAINING PROTEIN-RELATED"/>
    <property type="match status" value="1"/>
</dbReference>
<dbReference type="Pfam" id="PF12796">
    <property type="entry name" value="Ank_2"/>
    <property type="match status" value="2"/>
</dbReference>
<dbReference type="InterPro" id="IPR001496">
    <property type="entry name" value="SOCS_box"/>
</dbReference>
<accession>A0AAD9P1U8</accession>
<reference evidence="6" key="1">
    <citation type="journal article" date="2023" name="Mol. Biol. Evol.">
        <title>Third-Generation Sequencing Reveals the Adaptive Role of the Epigenome in Three Deep-Sea Polychaetes.</title>
        <authorList>
            <person name="Perez M."/>
            <person name="Aroh O."/>
            <person name="Sun Y."/>
            <person name="Lan Y."/>
            <person name="Juniper S.K."/>
            <person name="Young C.R."/>
            <person name="Angers B."/>
            <person name="Qian P.Y."/>
        </authorList>
    </citation>
    <scope>NUCLEOTIDE SEQUENCE</scope>
    <source>
        <strain evidence="6">R07B-5</strain>
    </source>
</reference>
<feature type="repeat" description="ANK" evidence="3">
    <location>
        <begin position="159"/>
        <end position="191"/>
    </location>
</feature>
<dbReference type="InterPro" id="IPR002110">
    <property type="entry name" value="Ankyrin_rpt"/>
</dbReference>
<feature type="repeat" description="ANK" evidence="3">
    <location>
        <begin position="249"/>
        <end position="275"/>
    </location>
</feature>
<evidence type="ECO:0000259" key="5">
    <source>
        <dbReference type="PROSITE" id="PS50225"/>
    </source>
</evidence>
<dbReference type="PANTHER" id="PTHR24198">
    <property type="entry name" value="ANKYRIN REPEAT AND PROTEIN KINASE DOMAIN-CONTAINING PROTEIN"/>
    <property type="match status" value="1"/>
</dbReference>
<evidence type="ECO:0000256" key="3">
    <source>
        <dbReference type="PROSITE-ProRule" id="PRU00023"/>
    </source>
</evidence>
<dbReference type="Gene3D" id="1.25.40.20">
    <property type="entry name" value="Ankyrin repeat-containing domain"/>
    <property type="match status" value="2"/>
</dbReference>
<proteinExistence type="predicted"/>
<organism evidence="6 7">
    <name type="scientific">Ridgeia piscesae</name>
    <name type="common">Tubeworm</name>
    <dbReference type="NCBI Taxonomy" id="27915"/>
    <lineage>
        <taxon>Eukaryota</taxon>
        <taxon>Metazoa</taxon>
        <taxon>Spiralia</taxon>
        <taxon>Lophotrochozoa</taxon>
        <taxon>Annelida</taxon>
        <taxon>Polychaeta</taxon>
        <taxon>Sedentaria</taxon>
        <taxon>Canalipalpata</taxon>
        <taxon>Sabellida</taxon>
        <taxon>Siboglinidae</taxon>
        <taxon>Ridgeia</taxon>
    </lineage>
</organism>
<dbReference type="PROSITE" id="PS50088">
    <property type="entry name" value="ANK_REPEAT"/>
    <property type="match status" value="2"/>
</dbReference>
<sequence length="495" mass="54686">MDLTNNGDQPQTGRQNIPTGGATVVFGSDAHGGRDCVECSIKSENTQEMATESRLVVPPGDRESCAESSFACCDLYQAMVDDDVRRMTEILASGDVDVNAMFHFSHNDRKRLSERLLSMNVGQCMPEYAALHVCCVCNNVRMLDTLLKHSPDLDTLATTGESALHMACKYGHVTCVQRLLQCGATVNIRSDDASEDTPLKTAVTCFTLTDSDTARNTYLHIVKELLEHGTDVNMIDAAAGCDVNAASRSGYSPLYVSVQDNNLTAVLDLLQAGADPRRYVKEWCPAILATINRQLVVLLLFLLHGAAVNTRDSFSGATLLLIAARKASVAGVCMLLRWGANPNLDHRLGTCPLWAAVKIRNVQLVSILLQTNCDLELLSLEMSPYRPLTPLQLALELRHLHIARLLLLAGSQCKPSWVRPATRGPGLEHNRVAVRWIERWVKNPCRLDALCRQRIRGAIGLHIAEKLCCINYPQRLKDYILLKDIAFIRRFTLPT</sequence>
<evidence type="ECO:0000313" key="6">
    <source>
        <dbReference type="EMBL" id="KAK2186580.1"/>
    </source>
</evidence>
<feature type="region of interest" description="Disordered" evidence="4">
    <location>
        <begin position="1"/>
        <end position="24"/>
    </location>
</feature>
<dbReference type="Proteomes" id="UP001209878">
    <property type="component" value="Unassembled WGS sequence"/>
</dbReference>
<gene>
    <name evidence="6" type="ORF">NP493_195g04033</name>
</gene>
<evidence type="ECO:0000313" key="7">
    <source>
        <dbReference type="Proteomes" id="UP001209878"/>
    </source>
</evidence>
<dbReference type="CDD" id="cd03716">
    <property type="entry name" value="SOCS_ASB_like"/>
    <property type="match status" value="1"/>
</dbReference>
<keyword evidence="2 3" id="KW-0040">ANK repeat</keyword>
<evidence type="ECO:0000256" key="1">
    <source>
        <dbReference type="ARBA" id="ARBA00022737"/>
    </source>
</evidence>
<dbReference type="PROSITE" id="PS50297">
    <property type="entry name" value="ANK_REP_REGION"/>
    <property type="match status" value="2"/>
</dbReference>
<evidence type="ECO:0000256" key="4">
    <source>
        <dbReference type="SAM" id="MobiDB-lite"/>
    </source>
</evidence>
<dbReference type="AlphaFoldDB" id="A0AAD9P1U8"/>
<keyword evidence="7" id="KW-1185">Reference proteome</keyword>
<protein>
    <recommendedName>
        <fullName evidence="5">SOCS box domain-containing protein</fullName>
    </recommendedName>
</protein>
<feature type="domain" description="SOCS box" evidence="5">
    <location>
        <begin position="447"/>
        <end position="486"/>
    </location>
</feature>
<dbReference type="SUPFAM" id="SSF48403">
    <property type="entry name" value="Ankyrin repeat"/>
    <property type="match status" value="1"/>
</dbReference>
<dbReference type="InterPro" id="IPR036770">
    <property type="entry name" value="Ankyrin_rpt-contain_sf"/>
</dbReference>
<dbReference type="SMART" id="SM00969">
    <property type="entry name" value="SOCS_box"/>
    <property type="match status" value="1"/>
</dbReference>
<keyword evidence="1" id="KW-0677">Repeat</keyword>
<evidence type="ECO:0000256" key="2">
    <source>
        <dbReference type="ARBA" id="ARBA00023043"/>
    </source>
</evidence>
<dbReference type="SMART" id="SM00248">
    <property type="entry name" value="ANK"/>
    <property type="match status" value="7"/>
</dbReference>
<dbReference type="GO" id="GO:0005737">
    <property type="term" value="C:cytoplasm"/>
    <property type="evidence" value="ECO:0007669"/>
    <property type="project" value="TreeGrafter"/>
</dbReference>
<dbReference type="PROSITE" id="PS50225">
    <property type="entry name" value="SOCS"/>
    <property type="match status" value="1"/>
</dbReference>
<dbReference type="EMBL" id="JAODUO010000195">
    <property type="protein sequence ID" value="KAK2186580.1"/>
    <property type="molecule type" value="Genomic_DNA"/>
</dbReference>
<comment type="caution">
    <text evidence="6">The sequence shown here is derived from an EMBL/GenBank/DDBJ whole genome shotgun (WGS) entry which is preliminary data.</text>
</comment>